<evidence type="ECO:0008006" key="3">
    <source>
        <dbReference type="Google" id="ProtNLM"/>
    </source>
</evidence>
<dbReference type="InterPro" id="IPR008979">
    <property type="entry name" value="Galactose-bd-like_sf"/>
</dbReference>
<dbReference type="SMART" id="SM00209">
    <property type="entry name" value="TSP1"/>
    <property type="match status" value="1"/>
</dbReference>
<dbReference type="EMBL" id="CDMZ01003965">
    <property type="protein sequence ID" value="CEM48215.1"/>
    <property type="molecule type" value="Genomic_DNA"/>
</dbReference>
<protein>
    <recommendedName>
        <fullName evidence="3">F5/8 type C domain-containing protein</fullName>
    </recommendedName>
</protein>
<sequence length="3893" mass="429399">MAETGDVPSTIAAPVVTEWRPVTVCGGLGLAPANTSACVTGTSSWTSGNDQLSRVDLAALRGECGNGKAMTQLELESEEQPEGQKRMRASFTCCPVPIKGVSRQMRGSCTNLGSADASSLAAVFSLQCAGPEYVLQKFEIESCPPSNEMFRTKYTCGLLFDVPWKKEIPPSLPNCTYQSTDQSVNGHEWAEKSAADCPILRQKEGTCKQDDLATGLEQIAGESMAMGCPFSERPSSLYLLQGFQLRQCGALDDFVQPFSACVHSRALDSAVVRKGALSPSPSPPPVASLLSLSGDPSESRQTQTGVDLSEVPVRCETVKVSEQTVVQRTRKTESRSESYGILKATTNMPYVPSGWTSDMVAANAVDGVVDPTNHDFPRGQSSCTNWRNYVQLDMGASVPMNGIRIWTPWGDFRVYCHLKVQVSDDPSFPSSNHHEVYNHVEKQKGHPFAQGMFLQFTGTVTGRYVRVYQGLNNVDDWSHLMEVKVYKPYQGREYDLEPLTVLKATTNLPKGDPAKVIDGWVLHLDDKDDRITKWDEAPHGPADCHSYTNFIELDLGGVVEISAVRLWMYWLDRKSFCRKKVVVSESADFSHAEDVYVSPGFGEPERAEGHFLYFTKTVWARYVRVYAGASTIEDSTQFLEAQVYSPFVATHRQLQPVSVTGSVQFDSGRDVNKVIDGRIDSHVETDAHNCTDQKYVQLDMGEVFELSAVRLWMYWNDGRSYCGKKVLVSDSESFSDAVEVFAQPGYSPAETSDGQILQFSKTVWGRYVRVFAARNTRDARMHIAEVKVYAPFRASELKPVKATTNMGSGDPMKAIDGFPIAELSRETPHTPGGQNQSPDCSNPEWFIQLDMGNPVQMNAVRLWSYWLDGRSYCGKKVLVSDSERFSDSVEVFAQQGYGPGPESAEGQLLSFSKTLWGRYLRVYISRSTADTGSNVIEVKVFGPPGSDPVRVPSDLVNFPSVCPLGFFLQSHEIHFEESLEVSAAGEKLKALQVVNRCCGSPVSFGAVERTEVESPCRPLDGTNVGPLRGLEAKCPAVMSGFEGDPDVPAALTGVEMESCGEDSGTFRMRSTCQGVRLIEKSTLTVVEGEKNQCAKVGDSTEELFKSLFPSGSTGWNCPLGRYLSFASLTSKGCQSQGEVRLSSGCTQGLEAPEQSDKQSVECSDHVSTSSEAACPVDFILAGLSFDGPDHAKFKCCRPKQGPRAFPVRTHSNECVSVGMLARQLQGRDGQGASLACAGASWAFQKVQILKCPEETNKFRLSFTCADVDFNEALEYLKGSRPYDDPTNMGQTAAYKIKGPCGYPQPGLSTRIPAAFTAQTDRPVSLLQTTALTPTSAKASRQLQPDRPSASLLQQNSRLASPLRAAAVQSGKREEHDDVSSSDEWGAFKWLGYRTVDQHTTKCSRLDLSPGDFVSSQSFACHVDEGWISDFAFSSTESCGAGSGQGEYKCETNWERGTCATFSVEQRDENTGGGSGEKMTPKPIGRWNLHEWNNTNIQCPTGTALAGVHWQPTANVLELAQREAESHTEDAKKEKSNEKRWFYYPDDSSTDAEYGNQPYLHVSFVCCRNHGIFTGEDAKYNPLPVKRKSSAVEMKDRGKSAFDLANVRASCVGPDIQHSVMTGMRFLVENDHAAFEATCQEINRGLDGGFSEWSDWGPCTSTCQSFRFRSCTNPPPQRGGLNCDEDAKTVEVKVCEGECEVGFLEAPPVKVGEVLASAGAVCSAESGFLLSGAVQESCGQSRDGEAMLRTVHECRLPLDLHGFPPAKEMPSVNCTEHRTSWYESMEGPEGSAECSGTEVLSNLRWVAEPPETLWHPQMSLIESKSEPEDKTQFTEYTAQKAWVQDLENYPDGAIDGYTGHGGYYYPHGRGRDCSSGPHGRVVLDLGAVVPLNAIRIWQLWWYHKNTEIRWCGNRVDVSTFDNFPSDGSHFYVVPWSSTYLEPETEKGNFYPLLKTVWGRYIRVWVSRSNVNNEVYLNEFKAYGPVFLRAQELSVAHATDNFPEGNPEGLINTMPSTITWGKMVAGPADCNEYSKYVQLDMGGAFDMSGVRVWSYWRDGRRFCRKKVEASDSADFSEKEILFEQPGEGPPETDEGQFLQFSKTVRHRYLRVFVGASTAQSDNRAYLNGIKVYGQMSVPTHQLKVVTATTNMEYGDPLTVIDGITEPTDWNNAYKNHPHQPGIDCTPKYFVQLDMGAEVELSAVRTWYAPVPGARFCGVRVEVSLSESFSDSTTAFSKRASRSFDIYNNRVDDNYAYLPNEFTEGEFPGHFLQFEKTVRGRFVRIYVGRNTLSNFAHLVEAKVYGPFAMPQREIQPLAASTNCPVGDAMKMVGNHLNTEEAAFKDLPNSKGTSCGKYERYVQLDMGSSVQMSAVRLWMYWHDVRSYCGKKVTVSDSSDFKHQQEAFVMPGYGPDESIDGTLLQFPSAVWGRYVRIYVSRNTKNDGVHFIHAKVYGTPKIDRQKEEVGGEGGRELGVHVYVLSLRRTDIRAELERKGNVDSCTTVSVLDAFRNLCDGHHSCRVETSAENLGVRPCSVSAVRTLYAQYGCVSSNPRSRVVYSCCSALEKDERAAALEGAMQGAGASSMGSLAGIPGPSMKLVKGAVYHSKYFKTACFPAKDGAEPALQTQEAFGQLECPLGYFLQVKGGCERPWHVRPAKGRGAGVCEPSSTAATRFQFDCRPNGFLSDVSFDSCNEDTSTALALVATGTGKGNAGQHRSGEAPADHNVSLPADGAAKGKDSEESVSLILQRAAAGNLKVGGTCTGLRLEAADDAHVRFECQSHHTDWKALAGKAGDPGSFGLETFIRMPQVHCLHAYGEKSKKKKSGILGDLKVEISADGFQARFAYTCCLSTREELTGREGQVVVKAQTACAPVSDLEGSVPDNLNFGCNGGDSGYGLSSFSFQPCVPTNWWEPQGWFRVSYYCAAANWVNLSPGAVMDTEDWGLPLDDTLSECERAHYYCETGGSLAVYNGRSACDEAAECEELCGEVDGYSCRFKDSRWAPIPRPGAHTHLHGSSLFKRYSSPLRAPRGFSHSSPSASAYRGSPTSRRGGAHRTSAASRRARHPSARHRRSLPETAAAPRQAAVARRAFAISLTELHSEVSDSKDEAESLSVGSSHLKKSANSTSPSSTDPVKEENYVTVTGDGNGNAGSAADSSSETSSAGDDSPVEEAEQVEGSEEAEEEEGEEEEEEDPSTQLKNIAFSTFSTDSSEWGQDLANLWGSTADLADIAMEVTVEQTWLDTEAYFYNMVNHFATDPLGAAFTLAMNTDSAINGLSGTAVGDFAADSYARASGRVTDSMMGREAGATYRMQKMRDEGFEGSDEELEEQVRSDMARERVTKERVDREKEEAKKKGMTLDEYRKEKARGLGMTEAAYMESLEEQDDLEHQRNQDERAAQKMSEQEEEDRKTKHVDDRTRELQEKNGMTEKEARAEAEAEAKRKANAGEEAAKNEENRIKKMSADDKKKEAKAAGYPDTEEGLKQWEEDQKRKARNGAEREQKLKEDDAAARAKRDGISKDQALKEMDEEEKAAQKEIDKQNAERQKNGQPPLTDEEKKKIKADTEKDAQKQKLAKESQAYVDQQEKADKYNAQKEGMLVEEYQKKEAANKGCGEPGSKECLTRKRMKEHEEKQAKREEEYQKEKKDADKKKNDADKAAQDQAEASKKAREIQSLPEDQREEATRKEAEEEMQKEQKEEKEKKESGEEEKKTPEEEKKEREAEETKKKEQEQANDDAKKKKDGEKEKAKEDAKSADDFEKEIKAEEERQSKGSSGDDQKKKNQSDASSGDDKNKKVDNKKGKESEKSDRKRSNSQPGYMKDTQSSKAKKKGGKGGSGNSERSRGGGKKDKSKKMTKQSGRSASRSCKKRRKMLTETGSTSVHGHVRETPSFLQIPDFC</sequence>
<proteinExistence type="predicted"/>
<feature type="compositionally biased region" description="Basic and acidic residues" evidence="1">
    <location>
        <begin position="3383"/>
        <end position="3394"/>
    </location>
</feature>
<feature type="region of interest" description="Disordered" evidence="1">
    <location>
        <begin position="3314"/>
        <end position="3354"/>
    </location>
</feature>
<name>A0A0G4HV28_9ALVE</name>
<feature type="compositionally biased region" description="Basic and acidic residues" evidence="1">
    <location>
        <begin position="3612"/>
        <end position="3806"/>
    </location>
</feature>
<evidence type="ECO:0000256" key="1">
    <source>
        <dbReference type="SAM" id="MobiDB-lite"/>
    </source>
</evidence>
<dbReference type="PROSITE" id="PS50092">
    <property type="entry name" value="TSP1"/>
    <property type="match status" value="1"/>
</dbReference>
<dbReference type="SUPFAM" id="SSF49785">
    <property type="entry name" value="Galactose-binding domain-like"/>
    <property type="match status" value="4"/>
</dbReference>
<feature type="compositionally biased region" description="Basic and acidic residues" evidence="1">
    <location>
        <begin position="3325"/>
        <end position="3354"/>
    </location>
</feature>
<dbReference type="InterPro" id="IPR000884">
    <property type="entry name" value="TSP1_rpt"/>
</dbReference>
<feature type="compositionally biased region" description="Polar residues" evidence="1">
    <location>
        <begin position="1332"/>
        <end position="1342"/>
    </location>
</feature>
<feature type="compositionally biased region" description="Basic and acidic residues" evidence="1">
    <location>
        <begin position="3403"/>
        <end position="3467"/>
    </location>
</feature>
<feature type="region of interest" description="Disordered" evidence="1">
    <location>
        <begin position="274"/>
        <end position="306"/>
    </location>
</feature>
<feature type="region of interest" description="Disordered" evidence="1">
    <location>
        <begin position="2705"/>
        <end position="2734"/>
    </location>
</feature>
<feature type="compositionally biased region" description="Basic and acidic residues" evidence="1">
    <location>
        <begin position="3550"/>
        <end position="3571"/>
    </location>
</feature>
<evidence type="ECO:0000313" key="2">
    <source>
        <dbReference type="EMBL" id="CEM48215.1"/>
    </source>
</evidence>
<gene>
    <name evidence="2" type="ORF">Cvel_8724</name>
</gene>
<feature type="compositionally biased region" description="Polar residues" evidence="1">
    <location>
        <begin position="3119"/>
        <end position="3129"/>
    </location>
</feature>
<feature type="compositionally biased region" description="Basic and acidic residues" evidence="1">
    <location>
        <begin position="3096"/>
        <end position="3106"/>
    </location>
</feature>
<feature type="compositionally biased region" description="Basic and acidic residues" evidence="1">
    <location>
        <begin position="3476"/>
        <end position="3542"/>
    </location>
</feature>
<dbReference type="SUPFAM" id="SSF82895">
    <property type="entry name" value="TSP-1 type 1 repeat"/>
    <property type="match status" value="1"/>
</dbReference>
<feature type="compositionally biased region" description="Basic and acidic residues" evidence="1">
    <location>
        <begin position="3579"/>
        <end position="3588"/>
    </location>
</feature>
<feature type="compositionally biased region" description="Basic residues" evidence="1">
    <location>
        <begin position="3058"/>
        <end position="3069"/>
    </location>
</feature>
<dbReference type="VEuPathDB" id="CryptoDB:Cvel_8724"/>
<dbReference type="InterPro" id="IPR036383">
    <property type="entry name" value="TSP1_rpt_sf"/>
</dbReference>
<accession>A0A0G4HV28</accession>
<feature type="region of interest" description="Disordered" evidence="1">
    <location>
        <begin position="3379"/>
        <end position="3893"/>
    </location>
</feature>
<feature type="compositionally biased region" description="Low complexity" evidence="1">
    <location>
        <begin position="3045"/>
        <end position="3057"/>
    </location>
</feature>
<feature type="region of interest" description="Disordered" evidence="1">
    <location>
        <begin position="3096"/>
        <end position="3195"/>
    </location>
</feature>
<feature type="compositionally biased region" description="Polar residues" evidence="1">
    <location>
        <begin position="294"/>
        <end position="306"/>
    </location>
</feature>
<feature type="compositionally biased region" description="Acidic residues" evidence="1">
    <location>
        <begin position="3164"/>
        <end position="3191"/>
    </location>
</feature>
<dbReference type="Gene3D" id="2.60.120.260">
    <property type="entry name" value="Galactose-binding domain-like"/>
    <property type="match status" value="8"/>
</dbReference>
<organism evidence="2">
    <name type="scientific">Chromera velia CCMP2878</name>
    <dbReference type="NCBI Taxonomy" id="1169474"/>
    <lineage>
        <taxon>Eukaryota</taxon>
        <taxon>Sar</taxon>
        <taxon>Alveolata</taxon>
        <taxon>Colpodellida</taxon>
        <taxon>Chromeraceae</taxon>
        <taxon>Chromera</taxon>
    </lineage>
</organism>
<feature type="region of interest" description="Disordered" evidence="1">
    <location>
        <begin position="3026"/>
        <end position="3079"/>
    </location>
</feature>
<reference evidence="2" key="1">
    <citation type="submission" date="2014-11" db="EMBL/GenBank/DDBJ databases">
        <authorList>
            <person name="Otto D Thomas"/>
            <person name="Naeem Raeece"/>
        </authorList>
    </citation>
    <scope>NUCLEOTIDE SEQUENCE</scope>
</reference>
<feature type="compositionally biased region" description="Low complexity" evidence="1">
    <location>
        <begin position="3147"/>
        <end position="3163"/>
    </location>
</feature>
<feature type="region of interest" description="Disordered" evidence="1">
    <location>
        <begin position="1332"/>
        <end position="1355"/>
    </location>
</feature>
<dbReference type="Gene3D" id="2.20.100.10">
    <property type="entry name" value="Thrombospondin type-1 (TSP1) repeat"/>
    <property type="match status" value="1"/>
</dbReference>